<dbReference type="SUPFAM" id="SSF48726">
    <property type="entry name" value="Immunoglobulin"/>
    <property type="match status" value="2"/>
</dbReference>
<dbReference type="GO" id="GO:0005524">
    <property type="term" value="F:ATP binding"/>
    <property type="evidence" value="ECO:0007669"/>
    <property type="project" value="UniProtKB-UniRule"/>
</dbReference>
<keyword evidence="7" id="KW-0597">Phosphoprotein</keyword>
<evidence type="ECO:0000256" key="13">
    <source>
        <dbReference type="ARBA" id="ARBA00022840"/>
    </source>
</evidence>
<evidence type="ECO:0000256" key="26">
    <source>
        <dbReference type="PIRSR" id="PIRSR000615-3"/>
    </source>
</evidence>
<dbReference type="GO" id="GO:0046872">
    <property type="term" value="F:metal ion binding"/>
    <property type="evidence" value="ECO:0007669"/>
    <property type="project" value="UniProtKB-KW"/>
</dbReference>
<dbReference type="EC" id="2.7.10.1" evidence="2"/>
<dbReference type="InterPro" id="IPR003599">
    <property type="entry name" value="Ig_sub"/>
</dbReference>
<dbReference type="InterPro" id="IPR001824">
    <property type="entry name" value="Tyr_kinase_rcpt_3_CS"/>
</dbReference>
<dbReference type="FunFam" id="3.30.200.20:FF:000025">
    <property type="entry name" value="Platelet-derived growth factor receptor alpha"/>
    <property type="match status" value="1"/>
</dbReference>
<keyword evidence="13 25" id="KW-0067">ATP-binding</keyword>
<evidence type="ECO:0000256" key="19">
    <source>
        <dbReference type="ARBA" id="ARBA00023170"/>
    </source>
</evidence>
<keyword evidence="16 29" id="KW-0472">Membrane</keyword>
<dbReference type="InterPro" id="IPR011009">
    <property type="entry name" value="Kinase-like_dom_sf"/>
</dbReference>
<evidence type="ECO:0000256" key="1">
    <source>
        <dbReference type="ARBA" id="ARBA00004251"/>
    </source>
</evidence>
<keyword evidence="20" id="KW-0325">Glycoprotein</keyword>
<evidence type="ECO:0000256" key="10">
    <source>
        <dbReference type="ARBA" id="ARBA00022737"/>
    </source>
</evidence>
<keyword evidence="33" id="KW-1185">Reference proteome</keyword>
<sequence length="952" mass="105787">MCQCASPVLEEMVVPLHTPFTLTCRGEAELAWDTPVYLSEQTEEDNSGLFVTTVTVENATAANTGFYTCFYNGGNSTEEGEDSSIYIYVPDPEVPFVPSLVPFGNHVLNGHDEMEIQCRVSDPSANVTLVNTDTQQAVPMTVYDSKRGAVGFFSAGTYVCKALVNGEEHLSEEYIVHGWAGGSELRVELKALKTALLVGDTITVTCVARGSEILEDHWKYPGKLEIQYIMTVPQASAKDSGIYACSITDIISNEKSPFVSLRPVFSSQESADLDESREFRADIDSFPSAQVTWLKDGLPLNYVAAEITNSLQQLSETRYLSVLTLIRAKEEDSGNYTIRVQNGNQTHSHSFSLQVKVPAVIVDLMDLHHGSASGQSVVCIAGGMPTPEVEWFICKNIKHCANDSSQWVPLPTNDTDITVEAHFDQDNQLESQVIFVRLENTLAVRCLARNEMAAVSREVKLVSQGPHSELPVTAAVLVLLVIVIISLIVLVIIWKQKPRYEIRWRVIESVSPDGHEYIYVDPMQLPYDSRWEFSRDGLVLGRVLGSGAFGKVVEGTAYGLSRSQPVMKVAVKMLKPTARSSEKQALMSELKIMTHLGPHLNIVNLLGACTKSGPTYIITEYCFYGDLVNYLHKNRENFLSLHSEKSKKDLDIFGINPADESSRSYVILSFESGKGDYMEMKQADTTQYVPMLEMSDASKYSDIQRSEYDHPPSQKDNEMDNLLSEDGNEGLSTTDLLSFTYQVARGMEFLSSKNVSGTKGGTPYPGMVVDSSFYNKIKSGYRMAKPEHAPADVYEMMIKCWNSEPEKRPSFLSLSESVASLLPSGYKRVSRASHEFLKSDHPAVTRVQVESDDTYIGITYKSQDKLKDRESGFDEQRLSSDSGYIIPLPDLDPLSDDEYVKRNRHSSQTSEESAIETGSSFTLAKREGETLEDISLLDEMCLDSELVEDSFL</sequence>
<dbReference type="FunFam" id="2.60.40.10:FF:000223">
    <property type="entry name" value="Platelet-derived growth factor receptor beta"/>
    <property type="match status" value="1"/>
</dbReference>
<keyword evidence="21" id="KW-0393">Immunoglobulin domain</keyword>
<evidence type="ECO:0000256" key="22">
    <source>
        <dbReference type="ARBA" id="ARBA00029782"/>
    </source>
</evidence>
<keyword evidence="14" id="KW-0832">Ubl conjugation</keyword>
<dbReference type="InterPro" id="IPR013783">
    <property type="entry name" value="Ig-like_fold"/>
</dbReference>
<feature type="binding site" evidence="25 27">
    <location>
        <position position="572"/>
    </location>
    <ligand>
        <name>ATP</name>
        <dbReference type="ChEBI" id="CHEBI:30616"/>
    </ligand>
</feature>
<dbReference type="InterPro" id="IPR036179">
    <property type="entry name" value="Ig-like_dom_sf"/>
</dbReference>
<dbReference type="GO" id="GO:0048407">
    <property type="term" value="F:platelet-derived growth factor binding"/>
    <property type="evidence" value="ECO:0007669"/>
    <property type="project" value="TreeGrafter"/>
</dbReference>
<dbReference type="InterPro" id="IPR017441">
    <property type="entry name" value="Protein_kinase_ATP_BS"/>
</dbReference>
<dbReference type="InterPro" id="IPR050122">
    <property type="entry name" value="RTK"/>
</dbReference>
<dbReference type="GO" id="GO:0006935">
    <property type="term" value="P:chemotaxis"/>
    <property type="evidence" value="ECO:0007669"/>
    <property type="project" value="UniProtKB-KW"/>
</dbReference>
<dbReference type="Gene3D" id="2.60.40.10">
    <property type="entry name" value="Immunoglobulins"/>
    <property type="match status" value="5"/>
</dbReference>
<keyword evidence="15 29" id="KW-1133">Transmembrane helix</keyword>
<keyword evidence="17" id="KW-0829">Tyrosine-protein kinase</keyword>
<dbReference type="PROSITE" id="PS00240">
    <property type="entry name" value="RECEPTOR_TYR_KIN_III"/>
    <property type="match status" value="1"/>
</dbReference>
<feature type="binding site" evidence="25">
    <location>
        <begin position="545"/>
        <end position="552"/>
    </location>
    <ligand>
        <name>ATP</name>
        <dbReference type="ChEBI" id="CHEBI:30616"/>
    </ligand>
</feature>
<dbReference type="FunFam" id="2.60.40.10:FF:000720">
    <property type="entry name" value="Platelet-derived growth factor receptor alpha"/>
    <property type="match status" value="1"/>
</dbReference>
<proteinExistence type="predicted"/>
<feature type="transmembrane region" description="Helical" evidence="29">
    <location>
        <begin position="470"/>
        <end position="494"/>
    </location>
</feature>
<keyword evidence="10" id="KW-0677">Repeat</keyword>
<dbReference type="InterPro" id="IPR007110">
    <property type="entry name" value="Ig-like_dom"/>
</dbReference>
<evidence type="ECO:0000256" key="15">
    <source>
        <dbReference type="ARBA" id="ARBA00022989"/>
    </source>
</evidence>
<feature type="binding site" evidence="26">
    <location>
        <position position="517"/>
    </location>
    <ligand>
        <name>Mg(2+)</name>
        <dbReference type="ChEBI" id="CHEBI:18420"/>
    </ligand>
</feature>
<dbReference type="GO" id="GO:0001667">
    <property type="term" value="P:ameboidal-type cell migration"/>
    <property type="evidence" value="ECO:0007669"/>
    <property type="project" value="UniProtKB-ARBA"/>
</dbReference>
<keyword evidence="26" id="KW-0479">Metal-binding</keyword>
<dbReference type="GO" id="GO:0043235">
    <property type="term" value="C:receptor complex"/>
    <property type="evidence" value="ECO:0007669"/>
    <property type="project" value="TreeGrafter"/>
</dbReference>
<evidence type="ECO:0000259" key="31">
    <source>
        <dbReference type="PROSITE" id="PS50835"/>
    </source>
</evidence>
<feature type="compositionally biased region" description="Polar residues" evidence="28">
    <location>
        <begin position="906"/>
        <end position="920"/>
    </location>
</feature>
<evidence type="ECO:0000259" key="30">
    <source>
        <dbReference type="PROSITE" id="PS50011"/>
    </source>
</evidence>
<feature type="domain" description="Ig-like" evidence="31">
    <location>
        <begin position="257"/>
        <end position="354"/>
    </location>
</feature>
<dbReference type="InterPro" id="IPR000719">
    <property type="entry name" value="Prot_kinase_dom"/>
</dbReference>
<protein>
    <recommendedName>
        <fullName evidence="3">Platelet-derived growth factor receptor alpha</fullName>
        <ecNumber evidence="2">2.7.10.1</ecNumber>
    </recommendedName>
    <alternativeName>
        <fullName evidence="23">Alpha platelet-derived growth factor receptor</fullName>
    </alternativeName>
    <alternativeName>
        <fullName evidence="22">Alpha-type platelet-derived growth factor receptor</fullName>
    </alternativeName>
</protein>
<evidence type="ECO:0000256" key="3">
    <source>
        <dbReference type="ARBA" id="ARBA00016938"/>
    </source>
</evidence>
<keyword evidence="9 29" id="KW-0812">Transmembrane</keyword>
<feature type="domain" description="Protein kinase" evidence="30">
    <location>
        <begin position="538"/>
        <end position="837"/>
    </location>
</feature>
<evidence type="ECO:0000256" key="4">
    <source>
        <dbReference type="ARBA" id="ARBA00022473"/>
    </source>
</evidence>
<evidence type="ECO:0000256" key="29">
    <source>
        <dbReference type="SAM" id="Phobius"/>
    </source>
</evidence>
<keyword evidence="4" id="KW-0217">Developmental protein</keyword>
<evidence type="ECO:0000256" key="14">
    <source>
        <dbReference type="ARBA" id="ARBA00022843"/>
    </source>
</evidence>
<evidence type="ECO:0000256" key="16">
    <source>
        <dbReference type="ARBA" id="ARBA00023136"/>
    </source>
</evidence>
<name>A0A8C8HLU8_ONCTS</name>
<dbReference type="Pfam" id="PF07679">
    <property type="entry name" value="I-set"/>
    <property type="match status" value="1"/>
</dbReference>
<evidence type="ECO:0000256" key="9">
    <source>
        <dbReference type="ARBA" id="ARBA00022692"/>
    </source>
</evidence>
<evidence type="ECO:0000256" key="24">
    <source>
        <dbReference type="ARBA" id="ARBA00051243"/>
    </source>
</evidence>
<keyword evidence="5" id="KW-1003">Cell membrane</keyword>
<evidence type="ECO:0000256" key="11">
    <source>
        <dbReference type="ARBA" id="ARBA00022741"/>
    </source>
</evidence>
<dbReference type="GO" id="GO:0005018">
    <property type="term" value="F:platelet-derived growth factor alpha-receptor activity"/>
    <property type="evidence" value="ECO:0007669"/>
    <property type="project" value="TreeGrafter"/>
</dbReference>
<evidence type="ECO:0000256" key="21">
    <source>
        <dbReference type="ARBA" id="ARBA00023319"/>
    </source>
</evidence>
<feature type="domain" description="Ig-like" evidence="31">
    <location>
        <begin position="199"/>
        <end position="256"/>
    </location>
</feature>
<organism evidence="32 33">
    <name type="scientific">Oncorhynchus tshawytscha</name>
    <name type="common">Chinook salmon</name>
    <name type="synonym">Salmo tshawytscha</name>
    <dbReference type="NCBI Taxonomy" id="74940"/>
    <lineage>
        <taxon>Eukaryota</taxon>
        <taxon>Metazoa</taxon>
        <taxon>Chordata</taxon>
        <taxon>Craniata</taxon>
        <taxon>Vertebrata</taxon>
        <taxon>Euteleostomi</taxon>
        <taxon>Actinopterygii</taxon>
        <taxon>Neopterygii</taxon>
        <taxon>Teleostei</taxon>
        <taxon>Protacanthopterygii</taxon>
        <taxon>Salmoniformes</taxon>
        <taxon>Salmonidae</taxon>
        <taxon>Salmoninae</taxon>
        <taxon>Oncorhynchus</taxon>
    </lineage>
</organism>
<dbReference type="PRINTS" id="PR01832">
    <property type="entry name" value="VEGFRECEPTOR"/>
</dbReference>
<gene>
    <name evidence="32" type="primary">PDGFRA</name>
</gene>
<evidence type="ECO:0000256" key="6">
    <source>
        <dbReference type="ARBA" id="ARBA00022500"/>
    </source>
</evidence>
<keyword evidence="18" id="KW-1015">Disulfide bond</keyword>
<evidence type="ECO:0000256" key="25">
    <source>
        <dbReference type="PIRSR" id="PIRSR000615-2"/>
    </source>
</evidence>
<feature type="region of interest" description="Disordered" evidence="28">
    <location>
        <begin position="901"/>
        <end position="920"/>
    </location>
</feature>
<dbReference type="InterPro" id="IPR001245">
    <property type="entry name" value="Ser-Thr/Tyr_kinase_cat_dom"/>
</dbReference>
<dbReference type="SUPFAM" id="SSF56112">
    <property type="entry name" value="Protein kinase-like (PK-like)"/>
    <property type="match status" value="1"/>
</dbReference>
<comment type="subcellular location">
    <subcellularLocation>
        <location evidence="1">Cell membrane</location>
        <topology evidence="1">Single-pass type I membrane protein</topology>
    </subcellularLocation>
</comment>
<dbReference type="PROSITE" id="PS50011">
    <property type="entry name" value="PROTEIN_KINASE_DOM"/>
    <property type="match status" value="1"/>
</dbReference>
<dbReference type="FunFam" id="1.10.510.10:FF:001346">
    <property type="entry name" value="Uncharacterized protein"/>
    <property type="match status" value="1"/>
</dbReference>
<evidence type="ECO:0000256" key="7">
    <source>
        <dbReference type="ARBA" id="ARBA00022553"/>
    </source>
</evidence>
<dbReference type="Pfam" id="PF25305">
    <property type="entry name" value="Ig_PDGFR_d4"/>
    <property type="match status" value="1"/>
</dbReference>
<evidence type="ECO:0000313" key="33">
    <source>
        <dbReference type="Proteomes" id="UP000694402"/>
    </source>
</evidence>
<dbReference type="Gene3D" id="3.30.200.20">
    <property type="entry name" value="Phosphorylase Kinase, domain 1"/>
    <property type="match status" value="1"/>
</dbReference>
<keyword evidence="11 25" id="KW-0547">Nucleotide-binding</keyword>
<dbReference type="InterPro" id="IPR013098">
    <property type="entry name" value="Ig_I-set"/>
</dbReference>
<dbReference type="Gene3D" id="1.10.510.10">
    <property type="entry name" value="Transferase(Phosphotransferase) domain 1"/>
    <property type="match status" value="1"/>
</dbReference>
<keyword evidence="19" id="KW-0675">Receptor</keyword>
<dbReference type="PROSITE" id="PS50835">
    <property type="entry name" value="IG_LIKE"/>
    <property type="match status" value="3"/>
</dbReference>
<dbReference type="PANTHER" id="PTHR24416">
    <property type="entry name" value="TYROSINE-PROTEIN KINASE RECEPTOR"/>
    <property type="match status" value="1"/>
</dbReference>
<reference evidence="32" key="2">
    <citation type="submission" date="2025-09" db="UniProtKB">
        <authorList>
            <consortium name="Ensembl"/>
        </authorList>
    </citation>
    <scope>IDENTIFICATION</scope>
</reference>
<feature type="domain" description="Ig-like" evidence="31">
    <location>
        <begin position="358"/>
        <end position="462"/>
    </location>
</feature>
<dbReference type="Proteomes" id="UP000694402">
    <property type="component" value="Unassembled WGS sequence"/>
</dbReference>
<comment type="catalytic activity">
    <reaction evidence="24">
        <text>L-tyrosyl-[protein] + ATP = O-phospho-L-tyrosyl-[protein] + ADP + H(+)</text>
        <dbReference type="Rhea" id="RHEA:10596"/>
        <dbReference type="Rhea" id="RHEA-COMP:10136"/>
        <dbReference type="Rhea" id="RHEA-COMP:20101"/>
        <dbReference type="ChEBI" id="CHEBI:15378"/>
        <dbReference type="ChEBI" id="CHEBI:30616"/>
        <dbReference type="ChEBI" id="CHEBI:46858"/>
        <dbReference type="ChEBI" id="CHEBI:61978"/>
        <dbReference type="ChEBI" id="CHEBI:456216"/>
        <dbReference type="EC" id="2.7.10.1"/>
    </reaction>
</comment>
<dbReference type="Ensembl" id="ENSOTST00005070174.2">
    <property type="protein sequence ID" value="ENSOTSP00005064576.2"/>
    <property type="gene ID" value="ENSOTSG00005071484.1"/>
</dbReference>
<evidence type="ECO:0000256" key="12">
    <source>
        <dbReference type="ARBA" id="ARBA00022777"/>
    </source>
</evidence>
<evidence type="ECO:0000256" key="2">
    <source>
        <dbReference type="ARBA" id="ARBA00011902"/>
    </source>
</evidence>
<evidence type="ECO:0000256" key="28">
    <source>
        <dbReference type="SAM" id="MobiDB-lite"/>
    </source>
</evidence>
<dbReference type="GO" id="GO:0048701">
    <property type="term" value="P:embryonic cranial skeleton morphogenesis"/>
    <property type="evidence" value="ECO:0007669"/>
    <property type="project" value="TreeGrafter"/>
</dbReference>
<keyword evidence="12" id="KW-0418">Kinase</keyword>
<dbReference type="Pfam" id="PF07714">
    <property type="entry name" value="PK_Tyr_Ser-Thr"/>
    <property type="match status" value="2"/>
</dbReference>
<dbReference type="AlphaFoldDB" id="A0A8C8HLU8"/>
<dbReference type="GeneTree" id="ENSGT00940000156021"/>
<evidence type="ECO:0000256" key="27">
    <source>
        <dbReference type="PROSITE-ProRule" id="PRU10141"/>
    </source>
</evidence>
<dbReference type="PIRSF" id="PIRSF000615">
    <property type="entry name" value="TyrPK_CSF1-R"/>
    <property type="match status" value="1"/>
</dbReference>
<dbReference type="SMART" id="SM00409">
    <property type="entry name" value="IG"/>
    <property type="match status" value="3"/>
</dbReference>
<dbReference type="SMART" id="SM00408">
    <property type="entry name" value="IGc2"/>
    <property type="match status" value="2"/>
</dbReference>
<dbReference type="InterPro" id="IPR003598">
    <property type="entry name" value="Ig_sub2"/>
</dbReference>
<dbReference type="PROSITE" id="PS00107">
    <property type="entry name" value="PROTEIN_KINASE_ATP"/>
    <property type="match status" value="1"/>
</dbReference>
<keyword evidence="26" id="KW-0460">Magnesium</keyword>
<evidence type="ECO:0000256" key="23">
    <source>
        <dbReference type="ARBA" id="ARBA00030503"/>
    </source>
</evidence>
<evidence type="ECO:0000313" key="32">
    <source>
        <dbReference type="Ensembl" id="ENSOTSP00005064576.2"/>
    </source>
</evidence>
<evidence type="ECO:0000256" key="20">
    <source>
        <dbReference type="ARBA" id="ARBA00023180"/>
    </source>
</evidence>
<evidence type="ECO:0000256" key="18">
    <source>
        <dbReference type="ARBA" id="ARBA00023157"/>
    </source>
</evidence>
<dbReference type="PANTHER" id="PTHR24416:SF52">
    <property type="entry name" value="PLATELET-DERIVED GROWTH FACTOR RECEPTOR ALPHA"/>
    <property type="match status" value="1"/>
</dbReference>
<evidence type="ECO:0000256" key="17">
    <source>
        <dbReference type="ARBA" id="ARBA00023137"/>
    </source>
</evidence>
<reference evidence="32" key="1">
    <citation type="submission" date="2025-08" db="UniProtKB">
        <authorList>
            <consortium name="Ensembl"/>
        </authorList>
    </citation>
    <scope>IDENTIFICATION</scope>
</reference>
<evidence type="ECO:0000256" key="8">
    <source>
        <dbReference type="ARBA" id="ARBA00022679"/>
    </source>
</evidence>
<keyword evidence="6" id="KW-0145">Chemotaxis</keyword>
<keyword evidence="8" id="KW-0808">Transferase</keyword>
<evidence type="ECO:0000256" key="5">
    <source>
        <dbReference type="ARBA" id="ARBA00022475"/>
    </source>
</evidence>
<accession>A0A8C8HLU8</accession>
<dbReference type="GO" id="GO:0005886">
    <property type="term" value="C:plasma membrane"/>
    <property type="evidence" value="ECO:0007669"/>
    <property type="project" value="UniProtKB-SubCell"/>
</dbReference>
<feature type="binding site" evidence="25">
    <location>
        <begin position="620"/>
        <end position="626"/>
    </location>
    <ligand>
        <name>ATP</name>
        <dbReference type="ChEBI" id="CHEBI:30616"/>
    </ligand>
</feature>